<proteinExistence type="predicted"/>
<accession>A0AAN7MI04</accession>
<dbReference type="Pfam" id="PF00078">
    <property type="entry name" value="RVT_1"/>
    <property type="match status" value="1"/>
</dbReference>
<evidence type="ECO:0000259" key="3">
    <source>
        <dbReference type="Pfam" id="PF02158"/>
    </source>
</evidence>
<keyword evidence="5" id="KW-1185">Reference proteome</keyword>
<dbReference type="EMBL" id="JAUNZN010000033">
    <property type="protein sequence ID" value="KAK4806805.1"/>
    <property type="molecule type" value="Genomic_DNA"/>
</dbReference>
<gene>
    <name evidence="4" type="ORF">QYF61_005601</name>
</gene>
<feature type="compositionally biased region" description="Basic and acidic residues" evidence="1">
    <location>
        <begin position="1"/>
        <end position="12"/>
    </location>
</feature>
<evidence type="ECO:0008006" key="6">
    <source>
        <dbReference type="Google" id="ProtNLM"/>
    </source>
</evidence>
<reference evidence="4 5" key="1">
    <citation type="journal article" date="2023" name="J. Hered.">
        <title>Chromosome-level genome of the wood stork (Mycteria americana) provides insight into avian chromosome evolution.</title>
        <authorList>
            <person name="Flamio R. Jr."/>
            <person name="Ramstad K.M."/>
        </authorList>
    </citation>
    <scope>NUCLEOTIDE SEQUENCE [LARGE SCALE GENOMIC DNA]</scope>
    <source>
        <strain evidence="4">JAX WOST 10</strain>
    </source>
</reference>
<evidence type="ECO:0000313" key="5">
    <source>
        <dbReference type="Proteomes" id="UP001333110"/>
    </source>
</evidence>
<feature type="region of interest" description="Disordered" evidence="1">
    <location>
        <begin position="1"/>
        <end position="28"/>
    </location>
</feature>
<sequence>MKRQGDRKIREGRVHHRERERKQRKKLHNCFQQSLHSERSNMVNMANGPHHTNPPPENIQLMHVHKSMGPDGMHPRVLRELYLQEGQEGGPRELQTGQPHLHSWEGDGAANPGNHFQAHKGPEVRSFDTVSHKILIQKLMKYGLDEQTVRWIENWLNGWAQRVAISGTKSSWIPVTSGVAQGSILGPVLFNIFINDLDDGAECTLSKFAGDTKVGGVADMAEDRAAIQRDLNRLEKWADRNLMKFNKGKGKVLPLGRNNPRHQYMLGATQLECSSAEKDLGGPDGHQVEHEPATCPCHKEGKRRSVASRSRKTILPLYSALVRSHLEYCVQFQAPQYKRDMDILKRVQQRATKMIKGLEHLSYEERLRELGLFSLEKRRLGGVVPSDRTRGNEHKRKHRRFRLRIRKHFFTVRVTEHWNRLPSGVARSPSLEIFKSRLDMIL</sequence>
<name>A0AAN7MI04_MYCAM</name>
<dbReference type="Pfam" id="PF02158">
    <property type="entry name" value="Neuregulin"/>
    <property type="match status" value="1"/>
</dbReference>
<evidence type="ECO:0000259" key="2">
    <source>
        <dbReference type="Pfam" id="PF00078"/>
    </source>
</evidence>
<feature type="domain" description="Reverse transcriptase" evidence="2">
    <location>
        <begin position="127"/>
        <end position="253"/>
    </location>
</feature>
<organism evidence="4 5">
    <name type="scientific">Mycteria americana</name>
    <name type="common">Wood stork</name>
    <dbReference type="NCBI Taxonomy" id="33587"/>
    <lineage>
        <taxon>Eukaryota</taxon>
        <taxon>Metazoa</taxon>
        <taxon>Chordata</taxon>
        <taxon>Craniata</taxon>
        <taxon>Vertebrata</taxon>
        <taxon>Euteleostomi</taxon>
        <taxon>Archelosauria</taxon>
        <taxon>Archosauria</taxon>
        <taxon>Dinosauria</taxon>
        <taxon>Saurischia</taxon>
        <taxon>Theropoda</taxon>
        <taxon>Coelurosauria</taxon>
        <taxon>Aves</taxon>
        <taxon>Neognathae</taxon>
        <taxon>Neoaves</taxon>
        <taxon>Aequornithes</taxon>
        <taxon>Ciconiiformes</taxon>
        <taxon>Ciconiidae</taxon>
        <taxon>Mycteria</taxon>
    </lineage>
</organism>
<evidence type="ECO:0000256" key="1">
    <source>
        <dbReference type="SAM" id="MobiDB-lite"/>
    </source>
</evidence>
<dbReference type="Proteomes" id="UP001333110">
    <property type="component" value="Unassembled WGS sequence"/>
</dbReference>
<feature type="compositionally biased region" description="Basic residues" evidence="1">
    <location>
        <begin position="13"/>
        <end position="28"/>
    </location>
</feature>
<dbReference type="InterPro" id="IPR002154">
    <property type="entry name" value="Neuregulin_C"/>
</dbReference>
<dbReference type="InterPro" id="IPR000477">
    <property type="entry name" value="RT_dom"/>
</dbReference>
<comment type="caution">
    <text evidence="4">The sequence shown here is derived from an EMBL/GenBank/DDBJ whole genome shotgun (WGS) entry which is preliminary data.</text>
</comment>
<evidence type="ECO:0000313" key="4">
    <source>
        <dbReference type="EMBL" id="KAK4806805.1"/>
    </source>
</evidence>
<feature type="non-terminal residue" evidence="4">
    <location>
        <position position="442"/>
    </location>
</feature>
<dbReference type="PANTHER" id="PTHR33332">
    <property type="entry name" value="REVERSE TRANSCRIPTASE DOMAIN-CONTAINING PROTEIN"/>
    <property type="match status" value="1"/>
</dbReference>
<feature type="region of interest" description="Disordered" evidence="1">
    <location>
        <begin position="88"/>
        <end position="122"/>
    </location>
</feature>
<dbReference type="AlphaFoldDB" id="A0AAN7MI04"/>
<feature type="domain" description="Neuregulin C-terminal" evidence="3">
    <location>
        <begin position="21"/>
        <end position="64"/>
    </location>
</feature>
<protein>
    <recommendedName>
        <fullName evidence="6">Reverse transcriptase domain-containing protein</fullName>
    </recommendedName>
</protein>